<feature type="transmembrane region" description="Helical" evidence="1">
    <location>
        <begin position="58"/>
        <end position="80"/>
    </location>
</feature>
<dbReference type="EMBL" id="BMNA01000014">
    <property type="protein sequence ID" value="GGM15577.1"/>
    <property type="molecule type" value="Genomic_DNA"/>
</dbReference>
<gene>
    <name evidence="2" type="ORF">GCM10011594_39520</name>
</gene>
<feature type="transmembrane region" description="Helical" evidence="1">
    <location>
        <begin position="364"/>
        <end position="386"/>
    </location>
</feature>
<feature type="transmembrane region" description="Helical" evidence="1">
    <location>
        <begin position="329"/>
        <end position="348"/>
    </location>
</feature>
<feature type="transmembrane region" description="Helical" evidence="1">
    <location>
        <begin position="214"/>
        <end position="238"/>
    </location>
</feature>
<sequence>MLIFAVQVASPSVTIGDSRLSAITAWRLLTHGDLHLESYRVVTALADRYDLVAHDGHLLPYFPWPTMLFVLPAVLLLAATGHDPAMLSIADPARTFLVEVPTAAAVVTVTALLVRATVRTVEGVGRRSALPTLAALVWAFSTSAWSIGSRALWQQTVSMMVLALAVLAARRLGTGRRWPWVLGVALAAAPLVRPTDAVFSLLVGIWLVVRHREVLVRVALPAAAALAVFLAVSAWQYGTPVPPYYLPSRLAGSAPIGFADGLALNLVSPSRGLAVYDPVLLLAVAGVALRWRRRRLDALDAVLVAAVAAQLLVIAQFGSTGGHVFGPRLMIDVLPLLVVLAAPALAVLTRDGRPERSHTTRRRLAVAGVVAVLAAGLAVNATGALLRSSRCWNLEPMDVDARPSRIWDWADPQFAWPYRQLADGGTVGDVLAPHCDRPASTTG</sequence>
<feature type="transmembrane region" description="Helical" evidence="1">
    <location>
        <begin position="130"/>
        <end position="147"/>
    </location>
</feature>
<protein>
    <submittedName>
        <fullName evidence="2">Uncharacterized protein</fullName>
    </submittedName>
</protein>
<dbReference type="RefSeq" id="WP_188944577.1">
    <property type="nucleotide sequence ID" value="NZ_BMNA01000014.1"/>
</dbReference>
<dbReference type="Proteomes" id="UP000655208">
    <property type="component" value="Unassembled WGS sequence"/>
</dbReference>
<feature type="transmembrane region" description="Helical" evidence="1">
    <location>
        <begin position="273"/>
        <end position="291"/>
    </location>
</feature>
<keyword evidence="3" id="KW-1185">Reference proteome</keyword>
<comment type="caution">
    <text evidence="2">The sequence shown here is derived from an EMBL/GenBank/DDBJ whole genome shotgun (WGS) entry which is preliminary data.</text>
</comment>
<evidence type="ECO:0000313" key="2">
    <source>
        <dbReference type="EMBL" id="GGM15577.1"/>
    </source>
</evidence>
<organism evidence="2 3">
    <name type="scientific">Nakamurella endophytica</name>
    <dbReference type="NCBI Taxonomy" id="1748367"/>
    <lineage>
        <taxon>Bacteria</taxon>
        <taxon>Bacillati</taxon>
        <taxon>Actinomycetota</taxon>
        <taxon>Actinomycetes</taxon>
        <taxon>Nakamurellales</taxon>
        <taxon>Nakamurellaceae</taxon>
        <taxon>Nakamurella</taxon>
    </lineage>
</organism>
<dbReference type="AlphaFoldDB" id="A0A917TAY3"/>
<feature type="transmembrane region" description="Helical" evidence="1">
    <location>
        <begin position="100"/>
        <end position="118"/>
    </location>
</feature>
<feature type="transmembrane region" description="Helical" evidence="1">
    <location>
        <begin position="153"/>
        <end position="169"/>
    </location>
</feature>
<evidence type="ECO:0000313" key="3">
    <source>
        <dbReference type="Proteomes" id="UP000655208"/>
    </source>
</evidence>
<keyword evidence="1" id="KW-0472">Membrane</keyword>
<feature type="transmembrane region" description="Helical" evidence="1">
    <location>
        <begin position="298"/>
        <end position="317"/>
    </location>
</feature>
<accession>A0A917TAY3</accession>
<keyword evidence="1" id="KW-1133">Transmembrane helix</keyword>
<evidence type="ECO:0000256" key="1">
    <source>
        <dbReference type="SAM" id="Phobius"/>
    </source>
</evidence>
<proteinExistence type="predicted"/>
<name>A0A917TAY3_9ACTN</name>
<reference evidence="2" key="1">
    <citation type="journal article" date="2014" name="Int. J. Syst. Evol. Microbiol.">
        <title>Complete genome sequence of Corynebacterium casei LMG S-19264T (=DSM 44701T), isolated from a smear-ripened cheese.</title>
        <authorList>
            <consortium name="US DOE Joint Genome Institute (JGI-PGF)"/>
            <person name="Walter F."/>
            <person name="Albersmeier A."/>
            <person name="Kalinowski J."/>
            <person name="Ruckert C."/>
        </authorList>
    </citation>
    <scope>NUCLEOTIDE SEQUENCE</scope>
    <source>
        <strain evidence="2">CGMCC 4.7308</strain>
    </source>
</reference>
<keyword evidence="1" id="KW-0812">Transmembrane</keyword>
<reference evidence="2" key="2">
    <citation type="submission" date="2020-09" db="EMBL/GenBank/DDBJ databases">
        <authorList>
            <person name="Sun Q."/>
            <person name="Zhou Y."/>
        </authorList>
    </citation>
    <scope>NUCLEOTIDE SEQUENCE</scope>
    <source>
        <strain evidence="2">CGMCC 4.7308</strain>
    </source>
</reference>